<dbReference type="EnsemblBacteria" id="ABD41381">
    <property type="protein sequence ID" value="ABD41381"/>
    <property type="gene ID" value="Mhun_1650"/>
</dbReference>
<keyword evidence="2" id="KW-1185">Reference proteome</keyword>
<gene>
    <name evidence="1" type="ordered locus">Mhun_1650</name>
</gene>
<evidence type="ECO:0000313" key="2">
    <source>
        <dbReference type="Proteomes" id="UP000001941"/>
    </source>
</evidence>
<dbReference type="AlphaFoldDB" id="Q2FQY8"/>
<proteinExistence type="predicted"/>
<protein>
    <submittedName>
        <fullName evidence="1">Uncharacterized protein</fullName>
    </submittedName>
</protein>
<dbReference type="HOGENOM" id="CLU_2662361_0_0_2"/>
<dbReference type="GeneID" id="3924339"/>
<organism evidence="1 2">
    <name type="scientific">Methanospirillum hungatei JF-1 (strain ATCC 27890 / DSM 864 / NBRC 100397 / JF-1)</name>
    <dbReference type="NCBI Taxonomy" id="323259"/>
    <lineage>
        <taxon>Archaea</taxon>
        <taxon>Methanobacteriati</taxon>
        <taxon>Methanobacteriota</taxon>
        <taxon>Stenosarchaea group</taxon>
        <taxon>Methanomicrobia</taxon>
        <taxon>Methanomicrobiales</taxon>
        <taxon>Methanospirillaceae</taxon>
        <taxon>Methanospirillum</taxon>
    </lineage>
</organism>
<dbReference type="EMBL" id="CP000254">
    <property type="protein sequence ID" value="ABD41381.1"/>
    <property type="molecule type" value="Genomic_DNA"/>
</dbReference>
<sequence>MSKTSDAVLEIAVEYLGPAAITLLERQTKFHLQGLNFPDIGPEHCKELAKWVGLASAMFIEQDLAQELADKIGKLG</sequence>
<dbReference type="STRING" id="323259.Mhun_1650"/>
<dbReference type="KEGG" id="mhu:Mhun_1650"/>
<dbReference type="Proteomes" id="UP000001941">
    <property type="component" value="Chromosome"/>
</dbReference>
<evidence type="ECO:0000313" key="1">
    <source>
        <dbReference type="EMBL" id="ABD41381.1"/>
    </source>
</evidence>
<reference evidence="2" key="1">
    <citation type="journal article" date="2016" name="Stand. Genomic Sci.">
        <title>Complete genome sequence of Methanospirillum hungatei type strain JF1.</title>
        <authorList>
            <person name="Gunsalus R.P."/>
            <person name="Cook L.E."/>
            <person name="Crable B."/>
            <person name="Rohlin L."/>
            <person name="McDonald E."/>
            <person name="Mouttaki H."/>
            <person name="Sieber J.R."/>
            <person name="Poweleit N."/>
            <person name="Zhou H."/>
            <person name="Lapidus A.L."/>
            <person name="Daligault H.E."/>
            <person name="Land M."/>
            <person name="Gilna P."/>
            <person name="Ivanova N."/>
            <person name="Kyrpides N."/>
            <person name="Culley D.E."/>
            <person name="McInerney M.J."/>
        </authorList>
    </citation>
    <scope>NUCLEOTIDE SEQUENCE [LARGE SCALE GENOMIC DNA]</scope>
    <source>
        <strain evidence="2">ATCC 27890 / DSM 864 / NBRC 100397 / JF-1</strain>
    </source>
</reference>
<dbReference type="OrthoDB" id="112274at2157"/>
<accession>Q2FQY8</accession>
<dbReference type="RefSeq" id="WP_011448646.1">
    <property type="nucleotide sequence ID" value="NC_007796.1"/>
</dbReference>
<name>Q2FQY8_METHJ</name>
<dbReference type="InParanoid" id="Q2FQY8"/>
<dbReference type="eggNOG" id="arCOG09502">
    <property type="taxonomic scope" value="Archaea"/>
</dbReference>